<feature type="region of interest" description="Disordered" evidence="1">
    <location>
        <begin position="140"/>
        <end position="175"/>
    </location>
</feature>
<evidence type="ECO:0000313" key="4">
    <source>
        <dbReference type="Proteomes" id="UP001500707"/>
    </source>
</evidence>
<keyword evidence="2" id="KW-0812">Transmembrane</keyword>
<sequence>MNETPETPEAVQGPEAVPNPEAAQSPEAVPNPEAAQSPEAVQNPEGVPASEVVQPAAARRRPRAGRIAAVAGTVLLLGAVVAGAGYTVVTVQDADRDAGMPTWKFPKLAAADDRAEKSDKAASGLRGLLLPYDEKGYTRGPDLGEFGSDAELSGRQATELRKESLKDLPRRERRQLEKELDKRPIEGMAMRSYYNADPQAIYDKRAFFTSVVLARLESRAAAKDVATGQNEFLSDLGLFRKGPKLDGHKNAKCFLTPKGLDEKLDRVYCTGWSGDVLISVTASGVRPLDLTSIGMFVTAQLDRIDDPGKAV</sequence>
<feature type="compositionally biased region" description="Basic and acidic residues" evidence="1">
    <location>
        <begin position="158"/>
        <end position="175"/>
    </location>
</feature>
<dbReference type="EMBL" id="BAABCE010000004">
    <property type="protein sequence ID" value="GAA3542895.1"/>
    <property type="molecule type" value="Genomic_DNA"/>
</dbReference>
<dbReference type="Proteomes" id="UP001500707">
    <property type="component" value="Unassembled WGS sequence"/>
</dbReference>
<feature type="transmembrane region" description="Helical" evidence="2">
    <location>
        <begin position="67"/>
        <end position="89"/>
    </location>
</feature>
<gene>
    <name evidence="3" type="ORF">GCM10022295_26100</name>
</gene>
<accession>A0ABP6VYL9</accession>
<evidence type="ECO:0000256" key="2">
    <source>
        <dbReference type="SAM" id="Phobius"/>
    </source>
</evidence>
<keyword evidence="4" id="KW-1185">Reference proteome</keyword>
<keyword evidence="2" id="KW-0472">Membrane</keyword>
<evidence type="ECO:0008006" key="5">
    <source>
        <dbReference type="Google" id="ProtNLM"/>
    </source>
</evidence>
<organism evidence="3 4">
    <name type="scientific">Streptomyces osmaniensis</name>
    <dbReference type="NCBI Taxonomy" id="593134"/>
    <lineage>
        <taxon>Bacteria</taxon>
        <taxon>Bacillati</taxon>
        <taxon>Actinomycetota</taxon>
        <taxon>Actinomycetes</taxon>
        <taxon>Kitasatosporales</taxon>
        <taxon>Streptomycetaceae</taxon>
        <taxon>Streptomyces</taxon>
    </lineage>
</organism>
<evidence type="ECO:0000256" key="1">
    <source>
        <dbReference type="SAM" id="MobiDB-lite"/>
    </source>
</evidence>
<comment type="caution">
    <text evidence="3">The sequence shown here is derived from an EMBL/GenBank/DDBJ whole genome shotgun (WGS) entry which is preliminary data.</text>
</comment>
<evidence type="ECO:0000313" key="3">
    <source>
        <dbReference type="EMBL" id="GAA3542895.1"/>
    </source>
</evidence>
<dbReference type="RefSeq" id="WP_346181715.1">
    <property type="nucleotide sequence ID" value="NZ_BAABCE010000004.1"/>
</dbReference>
<reference evidence="4" key="1">
    <citation type="journal article" date="2019" name="Int. J. Syst. Evol. Microbiol.">
        <title>The Global Catalogue of Microorganisms (GCM) 10K type strain sequencing project: providing services to taxonomists for standard genome sequencing and annotation.</title>
        <authorList>
            <consortium name="The Broad Institute Genomics Platform"/>
            <consortium name="The Broad Institute Genome Sequencing Center for Infectious Disease"/>
            <person name="Wu L."/>
            <person name="Ma J."/>
        </authorList>
    </citation>
    <scope>NUCLEOTIDE SEQUENCE [LARGE SCALE GENOMIC DNA]</scope>
    <source>
        <strain evidence="4">JCM 17656</strain>
    </source>
</reference>
<proteinExistence type="predicted"/>
<keyword evidence="2" id="KW-1133">Transmembrane helix</keyword>
<feature type="region of interest" description="Disordered" evidence="1">
    <location>
        <begin position="1"/>
        <end position="48"/>
    </location>
</feature>
<protein>
    <recommendedName>
        <fullName evidence="5">Secreted protein</fullName>
    </recommendedName>
</protein>
<name>A0ABP6VYL9_9ACTN</name>